<dbReference type="EMBL" id="VUJU01001771">
    <property type="protein sequence ID" value="KAF0763903.1"/>
    <property type="molecule type" value="Genomic_DNA"/>
</dbReference>
<proteinExistence type="predicted"/>
<name>A0A6G0Z052_APHCR</name>
<accession>A0A6G0Z052</accession>
<reference evidence="1 2" key="1">
    <citation type="submission" date="2019-08" db="EMBL/GenBank/DDBJ databases">
        <title>Whole genome of Aphis craccivora.</title>
        <authorList>
            <person name="Voronova N.V."/>
            <person name="Shulinski R.S."/>
            <person name="Bandarenka Y.V."/>
            <person name="Zhorov D.G."/>
            <person name="Warner D."/>
        </authorList>
    </citation>
    <scope>NUCLEOTIDE SEQUENCE [LARGE SCALE GENOMIC DNA]</scope>
    <source>
        <strain evidence="1">180601</strain>
        <tissue evidence="1">Whole Body</tissue>
    </source>
</reference>
<comment type="caution">
    <text evidence="1">The sequence shown here is derived from an EMBL/GenBank/DDBJ whole genome shotgun (WGS) entry which is preliminary data.</text>
</comment>
<keyword evidence="2" id="KW-1185">Reference proteome</keyword>
<dbReference type="AlphaFoldDB" id="A0A6G0Z052"/>
<evidence type="ECO:0000313" key="2">
    <source>
        <dbReference type="Proteomes" id="UP000478052"/>
    </source>
</evidence>
<sequence length="339" mass="38746">MKGVEVVNGKEFGFKKVKDPIPSNSIDHLWSVTKKFKNCITPSTQPDNDDWFDDFCSEIAPFYVPSESKFFPRYVQIISPNHTLTNLFNNISPVMLKQLPASVLDLLLSIMNNIYTSQQIPPSWTVYKVIPIAKQNSKTSFRSIGLSSSLCKIFEHMLQSRLDWSLEYNSILPDNLFAFRRGRDIRGAFDSVNIFTLISHLISLHIPQQLCNTLMSLFNKRNLIFSYPFGAYNSRSTYTGLPQGSCLTEFAAKYKHIVLNIPHETLFNNLNLSKSSIVYFNRRRLGRTLLPVHAYKLELNDSPLCTLHTSESPCDLSDILFDCPSLLLKLCSISNKRKK</sequence>
<dbReference type="OrthoDB" id="6619319at2759"/>
<dbReference type="GO" id="GO:0003964">
    <property type="term" value="F:RNA-directed DNA polymerase activity"/>
    <property type="evidence" value="ECO:0007669"/>
    <property type="project" value="UniProtKB-KW"/>
</dbReference>
<dbReference type="PANTHER" id="PTHR19446">
    <property type="entry name" value="REVERSE TRANSCRIPTASES"/>
    <property type="match status" value="1"/>
</dbReference>
<keyword evidence="1" id="KW-0808">Transferase</keyword>
<evidence type="ECO:0000313" key="1">
    <source>
        <dbReference type="EMBL" id="KAF0763903.1"/>
    </source>
</evidence>
<protein>
    <submittedName>
        <fullName evidence="1">RNA-directed DNA polymerase from mobile element jockey</fullName>
    </submittedName>
</protein>
<keyword evidence="1" id="KW-0548">Nucleotidyltransferase</keyword>
<dbReference type="Proteomes" id="UP000478052">
    <property type="component" value="Unassembled WGS sequence"/>
</dbReference>
<organism evidence="1 2">
    <name type="scientific">Aphis craccivora</name>
    <name type="common">Cowpea aphid</name>
    <dbReference type="NCBI Taxonomy" id="307492"/>
    <lineage>
        <taxon>Eukaryota</taxon>
        <taxon>Metazoa</taxon>
        <taxon>Ecdysozoa</taxon>
        <taxon>Arthropoda</taxon>
        <taxon>Hexapoda</taxon>
        <taxon>Insecta</taxon>
        <taxon>Pterygota</taxon>
        <taxon>Neoptera</taxon>
        <taxon>Paraneoptera</taxon>
        <taxon>Hemiptera</taxon>
        <taxon>Sternorrhyncha</taxon>
        <taxon>Aphidomorpha</taxon>
        <taxon>Aphidoidea</taxon>
        <taxon>Aphididae</taxon>
        <taxon>Aphidini</taxon>
        <taxon>Aphis</taxon>
        <taxon>Aphis</taxon>
    </lineage>
</organism>
<keyword evidence="1" id="KW-0695">RNA-directed DNA polymerase</keyword>
<gene>
    <name evidence="1" type="ORF">FWK35_00029178</name>
</gene>